<dbReference type="Proteomes" id="UP000029492">
    <property type="component" value="Chromosome"/>
</dbReference>
<reference evidence="1 2" key="1">
    <citation type="journal article" date="2014" name="PLoS ONE">
        <title>Genome Information of Methylobacterium oryzae, a Plant-Probiotic Methylotroph in the Phyllosphere.</title>
        <authorList>
            <person name="Kwak M.J."/>
            <person name="Jeong H."/>
            <person name="Madhaiyan M."/>
            <person name="Lee Y."/>
            <person name="Sa T.M."/>
            <person name="Oh T.K."/>
            <person name="Kim J.F."/>
        </authorList>
    </citation>
    <scope>NUCLEOTIDE SEQUENCE [LARGE SCALE GENOMIC DNA]</scope>
    <source>
        <strain evidence="1 2">CBMB20</strain>
    </source>
</reference>
<protein>
    <submittedName>
        <fullName evidence="1">Protein of unassigned function</fullName>
    </submittedName>
</protein>
<evidence type="ECO:0000313" key="1">
    <source>
        <dbReference type="EMBL" id="AIQ91348.1"/>
    </source>
</evidence>
<evidence type="ECO:0000313" key="2">
    <source>
        <dbReference type="Proteomes" id="UP000029492"/>
    </source>
</evidence>
<keyword evidence="2" id="KW-1185">Reference proteome</keyword>
<name>A0A089NZX1_9HYPH</name>
<gene>
    <name evidence="1" type="ORF">MOC_3593</name>
</gene>
<dbReference type="AlphaFoldDB" id="A0A089NZX1"/>
<dbReference type="HOGENOM" id="CLU_2479798_0_0_5"/>
<dbReference type="STRING" id="693986.MOC_3593"/>
<proteinExistence type="predicted"/>
<dbReference type="EMBL" id="CP003811">
    <property type="protein sequence ID" value="AIQ91348.1"/>
    <property type="molecule type" value="Genomic_DNA"/>
</dbReference>
<accession>A0A089NZX1</accession>
<dbReference type="KEGG" id="mor:MOC_3593"/>
<organism evidence="1 2">
    <name type="scientific">Methylobacterium oryzae CBMB20</name>
    <dbReference type="NCBI Taxonomy" id="693986"/>
    <lineage>
        <taxon>Bacteria</taxon>
        <taxon>Pseudomonadati</taxon>
        <taxon>Pseudomonadota</taxon>
        <taxon>Alphaproteobacteria</taxon>
        <taxon>Hyphomicrobiales</taxon>
        <taxon>Methylobacteriaceae</taxon>
        <taxon>Methylobacterium</taxon>
    </lineage>
</organism>
<sequence length="87" mass="10021">MQITKILSMKTTYGDNLLSRAAIVDFTARFENPELLHHKISTHKSQILLIKEGDFWKINNIKYIDQKPFINPKTGKRVPTDLIGLLV</sequence>